<dbReference type="AlphaFoldDB" id="A0A285NXZ1"/>
<dbReference type="PANTHER" id="PTHR30505:SF0">
    <property type="entry name" value="FRUCTOSE-LIKE PTS SYSTEM EIIBC COMPONENT-RELATED"/>
    <property type="match status" value="1"/>
</dbReference>
<dbReference type="GO" id="GO:0009401">
    <property type="term" value="P:phosphoenolpyruvate-dependent sugar phosphotransferase system"/>
    <property type="evidence" value="ECO:0007669"/>
    <property type="project" value="UniProtKB-KW"/>
</dbReference>
<proteinExistence type="predicted"/>
<feature type="domain" description="PTS EIIB type-2" evidence="8">
    <location>
        <begin position="1"/>
        <end position="98"/>
    </location>
</feature>
<sequence>MKFVAVTACPTGIAHSQMAAENLETTAEERGHDIHVEVQGAMGTENEIPDDTLAAADAVIIAADTSVPTDRFDGKIVVDGPVKDAVNDAGGMIDEAVERAGGDADASSADEAAQEAEAQSASSPPSQAHDAADADEAADASATDSSSQSSTSSDGGLLARLKKLFS</sequence>
<dbReference type="GO" id="GO:0005886">
    <property type="term" value="C:plasma membrane"/>
    <property type="evidence" value="ECO:0007669"/>
    <property type="project" value="TreeGrafter"/>
</dbReference>
<feature type="compositionally biased region" description="Low complexity" evidence="7">
    <location>
        <begin position="139"/>
        <end position="154"/>
    </location>
</feature>
<evidence type="ECO:0000259" key="8">
    <source>
        <dbReference type="PROSITE" id="PS51099"/>
    </source>
</evidence>
<dbReference type="SUPFAM" id="SSF52794">
    <property type="entry name" value="PTS system IIB component-like"/>
    <property type="match status" value="1"/>
</dbReference>
<dbReference type="InterPro" id="IPR003353">
    <property type="entry name" value="PTS_IIB_fruc"/>
</dbReference>
<keyword evidence="5" id="KW-0598">Phosphotransferase system</keyword>
<evidence type="ECO:0000256" key="3">
    <source>
        <dbReference type="ARBA" id="ARBA00022597"/>
    </source>
</evidence>
<dbReference type="Proteomes" id="UP000219453">
    <property type="component" value="Unassembled WGS sequence"/>
</dbReference>
<dbReference type="GO" id="GO:0016301">
    <property type="term" value="F:kinase activity"/>
    <property type="evidence" value="ECO:0007669"/>
    <property type="project" value="UniProtKB-KW"/>
</dbReference>
<dbReference type="RefSeq" id="WP_097008718.1">
    <property type="nucleotide sequence ID" value="NZ_OBEJ01000002.1"/>
</dbReference>
<dbReference type="Pfam" id="PF02302">
    <property type="entry name" value="PTS_IIB"/>
    <property type="match status" value="1"/>
</dbReference>
<evidence type="ECO:0000313" key="10">
    <source>
        <dbReference type="Proteomes" id="UP000219453"/>
    </source>
</evidence>
<keyword evidence="2" id="KW-0597">Phosphoprotein</keyword>
<dbReference type="InterPro" id="IPR036095">
    <property type="entry name" value="PTS_EIIB-like_sf"/>
</dbReference>
<dbReference type="EMBL" id="OBEJ01000002">
    <property type="protein sequence ID" value="SNZ12511.1"/>
    <property type="molecule type" value="Genomic_DNA"/>
</dbReference>
<organism evidence="9 10">
    <name type="scientific">Natronoarchaeum philippinense</name>
    <dbReference type="NCBI Taxonomy" id="558529"/>
    <lineage>
        <taxon>Archaea</taxon>
        <taxon>Methanobacteriati</taxon>
        <taxon>Methanobacteriota</taxon>
        <taxon>Stenosarchaea group</taxon>
        <taxon>Halobacteria</taxon>
        <taxon>Halobacteriales</taxon>
        <taxon>Natronoarchaeaceae</taxon>
    </lineage>
</organism>
<protein>
    <submittedName>
        <fullName evidence="9">PTS system, fructose-specific IIB component</fullName>
    </submittedName>
</protein>
<evidence type="ECO:0000256" key="5">
    <source>
        <dbReference type="ARBA" id="ARBA00022683"/>
    </source>
</evidence>
<feature type="region of interest" description="Disordered" evidence="7">
    <location>
        <begin position="89"/>
        <end position="155"/>
    </location>
</feature>
<dbReference type="PANTHER" id="PTHR30505">
    <property type="entry name" value="FRUCTOSE-LIKE PERMEASE"/>
    <property type="match status" value="1"/>
</dbReference>
<dbReference type="InterPro" id="IPR050864">
    <property type="entry name" value="Bacterial_PTS_Sugar_Transport"/>
</dbReference>
<keyword evidence="6" id="KW-0418">Kinase</keyword>
<evidence type="ECO:0000256" key="2">
    <source>
        <dbReference type="ARBA" id="ARBA00022553"/>
    </source>
</evidence>
<dbReference type="OrthoDB" id="170487at2157"/>
<feature type="compositionally biased region" description="Low complexity" evidence="7">
    <location>
        <begin position="103"/>
        <end position="129"/>
    </location>
</feature>
<dbReference type="NCBIfam" id="TIGR00829">
    <property type="entry name" value="FRU"/>
    <property type="match status" value="1"/>
</dbReference>
<dbReference type="InterPro" id="IPR003501">
    <property type="entry name" value="PTS_EIIB_2/3"/>
</dbReference>
<dbReference type="InterPro" id="IPR013011">
    <property type="entry name" value="PTS_EIIB_2"/>
</dbReference>
<reference evidence="10" key="1">
    <citation type="submission" date="2017-09" db="EMBL/GenBank/DDBJ databases">
        <authorList>
            <person name="Varghese N."/>
            <person name="Submissions S."/>
        </authorList>
    </citation>
    <scope>NUCLEOTIDE SEQUENCE [LARGE SCALE GENOMIC DNA]</scope>
    <source>
        <strain evidence="10">DSM 27208</strain>
    </source>
</reference>
<evidence type="ECO:0000256" key="6">
    <source>
        <dbReference type="ARBA" id="ARBA00022777"/>
    </source>
</evidence>
<name>A0A285NXZ1_NATPI</name>
<keyword evidence="1" id="KW-0813">Transport</keyword>
<dbReference type="PROSITE" id="PS51099">
    <property type="entry name" value="PTS_EIIB_TYPE_2"/>
    <property type="match status" value="1"/>
</dbReference>
<keyword evidence="4" id="KW-0808">Transferase</keyword>
<dbReference type="Gene3D" id="3.40.50.2300">
    <property type="match status" value="1"/>
</dbReference>
<accession>A0A285NXZ1</accession>
<dbReference type="GO" id="GO:0022877">
    <property type="term" value="F:protein-N(PI)-phosphohistidine-fructose phosphotransferase system transporter activity"/>
    <property type="evidence" value="ECO:0007669"/>
    <property type="project" value="InterPro"/>
</dbReference>
<keyword evidence="10" id="KW-1185">Reference proteome</keyword>
<evidence type="ECO:0000256" key="1">
    <source>
        <dbReference type="ARBA" id="ARBA00022448"/>
    </source>
</evidence>
<dbReference type="GO" id="GO:0090563">
    <property type="term" value="F:protein-phosphocysteine-sugar phosphotransferase activity"/>
    <property type="evidence" value="ECO:0007669"/>
    <property type="project" value="TreeGrafter"/>
</dbReference>
<evidence type="ECO:0000313" key="9">
    <source>
        <dbReference type="EMBL" id="SNZ12511.1"/>
    </source>
</evidence>
<evidence type="ECO:0000256" key="7">
    <source>
        <dbReference type="SAM" id="MobiDB-lite"/>
    </source>
</evidence>
<dbReference type="CDD" id="cd05569">
    <property type="entry name" value="PTS_IIB_fructose"/>
    <property type="match status" value="1"/>
</dbReference>
<keyword evidence="3" id="KW-0762">Sugar transport</keyword>
<evidence type="ECO:0000256" key="4">
    <source>
        <dbReference type="ARBA" id="ARBA00022679"/>
    </source>
</evidence>
<gene>
    <name evidence="9" type="ORF">SAMN06269185_1782</name>
</gene>